<dbReference type="InterPro" id="IPR050350">
    <property type="entry name" value="Compl-Cell_Adhes-Reg"/>
</dbReference>
<evidence type="ECO:0000256" key="2">
    <source>
        <dbReference type="ARBA" id="ARBA00022737"/>
    </source>
</evidence>
<feature type="domain" description="Sushi" evidence="7">
    <location>
        <begin position="31"/>
        <end position="92"/>
    </location>
</feature>
<dbReference type="InterPro" id="IPR035976">
    <property type="entry name" value="Sushi/SCR/CCP_sf"/>
</dbReference>
<protein>
    <recommendedName>
        <fullName evidence="7">Sushi domain-containing protein</fullName>
    </recommendedName>
</protein>
<sequence>MGSLPGPWGWRPPRLLVVAVLLWLSPGGAQGDCSAPPRQPHASIKDEKDSYPVGSVVRYTCIPGYQYVSGARPTVQCLATSTWSTIPQVCERKQCKVPALENGGIDAPTGLGLGDEVTFHCDKGFRLIGQKTSRCTLLADGKVDWNRDPPYCERIPCVRPPEIANGRHSGDVALDHYVHGDAVTYYCDKDFSLIGHPTIICETAADGRTGRWNRSPPQCKVVNCNRPQIANGRLTSAFQPTYKYDHVLQFVCNAGYTLVFLQLPPLLEEEEEEEEEVVAVAEEEEEEEVVVVVVVVVMVAMEEEEEMMDLHRVQVEPLLTVNQVKLKDDDQNSHPFCTSNMQCSGDGGSNQTPAIIIVVTP</sequence>
<proteinExistence type="predicted"/>
<keyword evidence="6" id="KW-0732">Signal</keyword>
<feature type="domain" description="Sushi" evidence="7">
    <location>
        <begin position="93"/>
        <end position="154"/>
    </location>
</feature>
<name>A0ABQ7SNM8_PHRPL</name>
<dbReference type="Proteomes" id="UP000826234">
    <property type="component" value="Unassembled WGS sequence"/>
</dbReference>
<keyword evidence="1 5" id="KW-0768">Sushi</keyword>
<dbReference type="Gene3D" id="2.10.70.10">
    <property type="entry name" value="Complement Module, domain 1"/>
    <property type="match status" value="4"/>
</dbReference>
<evidence type="ECO:0000313" key="8">
    <source>
        <dbReference type="EMBL" id="KAH0618909.1"/>
    </source>
</evidence>
<gene>
    <name evidence="8" type="ORF">JD844_018443</name>
</gene>
<evidence type="ECO:0000256" key="5">
    <source>
        <dbReference type="PROSITE-ProRule" id="PRU00302"/>
    </source>
</evidence>
<keyword evidence="3" id="KW-1015">Disulfide bond</keyword>
<dbReference type="EMBL" id="JAIPUX010005289">
    <property type="protein sequence ID" value="KAH0618909.1"/>
    <property type="molecule type" value="Genomic_DNA"/>
</dbReference>
<dbReference type="CDD" id="cd00033">
    <property type="entry name" value="CCP"/>
    <property type="match status" value="3"/>
</dbReference>
<dbReference type="Pfam" id="PF00084">
    <property type="entry name" value="Sushi"/>
    <property type="match status" value="3"/>
</dbReference>
<dbReference type="InterPro" id="IPR000436">
    <property type="entry name" value="Sushi_SCR_CCP_dom"/>
</dbReference>
<organism evidence="8 9">
    <name type="scientific">Phrynosoma platyrhinos</name>
    <name type="common">Desert horned lizard</name>
    <dbReference type="NCBI Taxonomy" id="52577"/>
    <lineage>
        <taxon>Eukaryota</taxon>
        <taxon>Metazoa</taxon>
        <taxon>Chordata</taxon>
        <taxon>Craniata</taxon>
        <taxon>Vertebrata</taxon>
        <taxon>Euteleostomi</taxon>
        <taxon>Lepidosauria</taxon>
        <taxon>Squamata</taxon>
        <taxon>Bifurcata</taxon>
        <taxon>Unidentata</taxon>
        <taxon>Episquamata</taxon>
        <taxon>Toxicofera</taxon>
        <taxon>Iguania</taxon>
        <taxon>Phrynosomatidae</taxon>
        <taxon>Phrynosomatinae</taxon>
        <taxon>Phrynosoma</taxon>
    </lineage>
</organism>
<evidence type="ECO:0000256" key="1">
    <source>
        <dbReference type="ARBA" id="ARBA00022659"/>
    </source>
</evidence>
<keyword evidence="4" id="KW-0325">Glycoprotein</keyword>
<evidence type="ECO:0000259" key="7">
    <source>
        <dbReference type="PROSITE" id="PS50923"/>
    </source>
</evidence>
<dbReference type="SUPFAM" id="SSF57535">
    <property type="entry name" value="Complement control module/SCR domain"/>
    <property type="match status" value="4"/>
</dbReference>
<dbReference type="PANTHER" id="PTHR19325">
    <property type="entry name" value="COMPLEMENT COMPONENT-RELATED SUSHI DOMAIN-CONTAINING"/>
    <property type="match status" value="1"/>
</dbReference>
<dbReference type="SMART" id="SM00032">
    <property type="entry name" value="CCP"/>
    <property type="match status" value="3"/>
</dbReference>
<feature type="chain" id="PRO_5046300241" description="Sushi domain-containing protein" evidence="6">
    <location>
        <begin position="32"/>
        <end position="361"/>
    </location>
</feature>
<evidence type="ECO:0000313" key="9">
    <source>
        <dbReference type="Proteomes" id="UP000826234"/>
    </source>
</evidence>
<reference evidence="8 9" key="1">
    <citation type="journal article" date="2022" name="Gigascience">
        <title>A chromosome-level genome assembly and annotation of the desert horned lizard, Phrynosoma platyrhinos, provides insight into chromosomal rearrangements among reptiles.</title>
        <authorList>
            <person name="Koochekian N."/>
            <person name="Ascanio A."/>
            <person name="Farleigh K."/>
            <person name="Card D.C."/>
            <person name="Schield D.R."/>
            <person name="Castoe T.A."/>
            <person name="Jezkova T."/>
        </authorList>
    </citation>
    <scope>NUCLEOTIDE SEQUENCE [LARGE SCALE GENOMIC DNA]</scope>
    <source>
        <strain evidence="8">NK-2021</strain>
    </source>
</reference>
<accession>A0ABQ7SNM8</accession>
<feature type="domain" description="Sushi" evidence="7">
    <location>
        <begin position="155"/>
        <end position="221"/>
    </location>
</feature>
<comment type="caution">
    <text evidence="8">The sequence shown here is derived from an EMBL/GenBank/DDBJ whole genome shotgun (WGS) entry which is preliminary data.</text>
</comment>
<feature type="signal peptide" evidence="6">
    <location>
        <begin position="1"/>
        <end position="31"/>
    </location>
</feature>
<keyword evidence="9" id="KW-1185">Reference proteome</keyword>
<evidence type="ECO:0000256" key="3">
    <source>
        <dbReference type="ARBA" id="ARBA00023157"/>
    </source>
</evidence>
<dbReference type="PANTHER" id="PTHR19325:SF570">
    <property type="entry name" value="COMPLEMENT COMPONENT 4 BINDING PROTEIN, MEMBRANE"/>
    <property type="match status" value="1"/>
</dbReference>
<dbReference type="PROSITE" id="PS50923">
    <property type="entry name" value="SUSHI"/>
    <property type="match status" value="3"/>
</dbReference>
<evidence type="ECO:0000256" key="4">
    <source>
        <dbReference type="ARBA" id="ARBA00023180"/>
    </source>
</evidence>
<keyword evidence="2" id="KW-0677">Repeat</keyword>
<comment type="caution">
    <text evidence="5">Lacks conserved residue(s) required for the propagation of feature annotation.</text>
</comment>
<evidence type="ECO:0000256" key="6">
    <source>
        <dbReference type="SAM" id="SignalP"/>
    </source>
</evidence>